<evidence type="ECO:0000313" key="3">
    <source>
        <dbReference type="Proteomes" id="UP001485043"/>
    </source>
</evidence>
<keyword evidence="3" id="KW-1185">Reference proteome</keyword>
<reference evidence="2 3" key="1">
    <citation type="journal article" date="2024" name="Nat. Commun.">
        <title>Phylogenomics reveals the evolutionary origins of lichenization in chlorophyte algae.</title>
        <authorList>
            <person name="Puginier C."/>
            <person name="Libourel C."/>
            <person name="Otte J."/>
            <person name="Skaloud P."/>
            <person name="Haon M."/>
            <person name="Grisel S."/>
            <person name="Petersen M."/>
            <person name="Berrin J.G."/>
            <person name="Delaux P.M."/>
            <person name="Dal Grande F."/>
            <person name="Keller J."/>
        </authorList>
    </citation>
    <scope>NUCLEOTIDE SEQUENCE [LARGE SCALE GENOMIC DNA]</scope>
    <source>
        <strain evidence="2 3">SAG 2523</strain>
    </source>
</reference>
<gene>
    <name evidence="2" type="ORF">WJX84_008681</name>
</gene>
<dbReference type="PANTHER" id="PTHR47191">
    <property type="entry name" value="OS05G0170800 PROTEIN"/>
    <property type="match status" value="1"/>
</dbReference>
<dbReference type="Proteomes" id="UP001485043">
    <property type="component" value="Unassembled WGS sequence"/>
</dbReference>
<dbReference type="Gene3D" id="2.60.40.1470">
    <property type="entry name" value="ApaG domain"/>
    <property type="match status" value="1"/>
</dbReference>
<feature type="domain" description="ApaG" evidence="1">
    <location>
        <begin position="119"/>
        <end position="246"/>
    </location>
</feature>
<dbReference type="Pfam" id="PF04379">
    <property type="entry name" value="DUF525"/>
    <property type="match status" value="1"/>
</dbReference>
<dbReference type="InterPro" id="IPR007474">
    <property type="entry name" value="ApaG_domain"/>
</dbReference>
<organism evidence="2 3">
    <name type="scientific">Apatococcus fuscideae</name>
    <dbReference type="NCBI Taxonomy" id="2026836"/>
    <lineage>
        <taxon>Eukaryota</taxon>
        <taxon>Viridiplantae</taxon>
        <taxon>Chlorophyta</taxon>
        <taxon>core chlorophytes</taxon>
        <taxon>Trebouxiophyceae</taxon>
        <taxon>Chlorellales</taxon>
        <taxon>Chlorellaceae</taxon>
        <taxon>Apatococcus</taxon>
    </lineage>
</organism>
<accession>A0AAW1T1J9</accession>
<dbReference type="InterPro" id="IPR050718">
    <property type="entry name" value="ApaG-like"/>
</dbReference>
<dbReference type="PROSITE" id="PS51087">
    <property type="entry name" value="APAG"/>
    <property type="match status" value="1"/>
</dbReference>
<name>A0AAW1T1J9_9CHLO</name>
<comment type="caution">
    <text evidence="2">The sequence shown here is derived from an EMBL/GenBank/DDBJ whole genome shotgun (WGS) entry which is preliminary data.</text>
</comment>
<proteinExistence type="predicted"/>
<sequence length="248" mass="28078">MSQNRAVLTVYRGLLRQARLLSEEERLVVRHPVDPEAFRRTNHSWAKPADEICRETLKELAPYLTEVPGQFTRASLSSVIRNSFKSSFNAAQEDQGPLQDTSLRALRTLSDQIAMMQCSTSTTTQGVNVDVTTAPLFQNESIFAFTYRCRIENRGQHKVQLLGRHWQFKNAHDMLVQEVPKGSPGVVGNTPIIPPGDCFEYHSAAHLDTPKGSIQGSFQMMQMDAAQQHFDAFVERTRFHQNGRQSEM</sequence>
<dbReference type="PANTHER" id="PTHR47191:SF2">
    <property type="entry name" value="OS05G0170800 PROTEIN"/>
    <property type="match status" value="1"/>
</dbReference>
<dbReference type="InterPro" id="IPR036767">
    <property type="entry name" value="ApaG_sf"/>
</dbReference>
<dbReference type="EMBL" id="JALJOV010000593">
    <property type="protein sequence ID" value="KAK9862532.1"/>
    <property type="molecule type" value="Genomic_DNA"/>
</dbReference>
<dbReference type="AlphaFoldDB" id="A0AAW1T1J9"/>
<evidence type="ECO:0000313" key="2">
    <source>
        <dbReference type="EMBL" id="KAK9862532.1"/>
    </source>
</evidence>
<evidence type="ECO:0000259" key="1">
    <source>
        <dbReference type="PROSITE" id="PS51087"/>
    </source>
</evidence>
<protein>
    <recommendedName>
        <fullName evidence="1">ApaG domain-containing protein</fullName>
    </recommendedName>
</protein>
<dbReference type="SUPFAM" id="SSF110069">
    <property type="entry name" value="ApaG-like"/>
    <property type="match status" value="1"/>
</dbReference>